<dbReference type="Proteomes" id="UP001501074">
    <property type="component" value="Unassembled WGS sequence"/>
</dbReference>
<feature type="domain" description="Glucose/Sorbosone dehydrogenase" evidence="3">
    <location>
        <begin position="76"/>
        <end position="375"/>
    </location>
</feature>
<feature type="signal peptide" evidence="2">
    <location>
        <begin position="1"/>
        <end position="23"/>
    </location>
</feature>
<organism evidence="4 5">
    <name type="scientific">Kineosporia mesophila</name>
    <dbReference type="NCBI Taxonomy" id="566012"/>
    <lineage>
        <taxon>Bacteria</taxon>
        <taxon>Bacillati</taxon>
        <taxon>Actinomycetota</taxon>
        <taxon>Actinomycetes</taxon>
        <taxon>Kineosporiales</taxon>
        <taxon>Kineosporiaceae</taxon>
        <taxon>Kineosporia</taxon>
    </lineage>
</organism>
<evidence type="ECO:0000313" key="5">
    <source>
        <dbReference type="Proteomes" id="UP001501074"/>
    </source>
</evidence>
<dbReference type="Pfam" id="PF07995">
    <property type="entry name" value="GSDH"/>
    <property type="match status" value="1"/>
</dbReference>
<reference evidence="5" key="1">
    <citation type="journal article" date="2019" name="Int. J. Syst. Evol. Microbiol.">
        <title>The Global Catalogue of Microorganisms (GCM) 10K type strain sequencing project: providing services to taxonomists for standard genome sequencing and annotation.</title>
        <authorList>
            <consortium name="The Broad Institute Genomics Platform"/>
            <consortium name="The Broad Institute Genome Sequencing Center for Infectious Disease"/>
            <person name="Wu L."/>
            <person name="Ma J."/>
        </authorList>
    </citation>
    <scope>NUCLEOTIDE SEQUENCE [LARGE SCALE GENOMIC DNA]</scope>
    <source>
        <strain evidence="5">JCM 16902</strain>
    </source>
</reference>
<dbReference type="PROSITE" id="PS51257">
    <property type="entry name" value="PROKAR_LIPOPROTEIN"/>
    <property type="match status" value="1"/>
</dbReference>
<dbReference type="EMBL" id="BAAAZO010000001">
    <property type="protein sequence ID" value="GAA3595593.1"/>
    <property type="molecule type" value="Genomic_DNA"/>
</dbReference>
<protein>
    <submittedName>
        <fullName evidence="4">PQQ-dependent sugar dehydrogenase</fullName>
    </submittedName>
</protein>
<keyword evidence="5" id="KW-1185">Reference proteome</keyword>
<accession>A0ABP6Z149</accession>
<keyword evidence="2" id="KW-0732">Signal</keyword>
<dbReference type="SUPFAM" id="SSF50952">
    <property type="entry name" value="Soluble quinoprotein glucose dehydrogenase"/>
    <property type="match status" value="1"/>
</dbReference>
<dbReference type="InterPro" id="IPR012938">
    <property type="entry name" value="Glc/Sorbosone_DH"/>
</dbReference>
<feature type="chain" id="PRO_5045352489" evidence="2">
    <location>
        <begin position="24"/>
        <end position="391"/>
    </location>
</feature>
<dbReference type="RefSeq" id="WP_231487370.1">
    <property type="nucleotide sequence ID" value="NZ_BAAAZO010000001.1"/>
</dbReference>
<dbReference type="PANTHER" id="PTHR19328">
    <property type="entry name" value="HEDGEHOG-INTERACTING PROTEIN"/>
    <property type="match status" value="1"/>
</dbReference>
<name>A0ABP6Z149_9ACTN</name>
<sequence length="391" mass="41031">MKTSHAIAAGSLVVMTLSGCSSASDDPEGSGPVSVEASDEQTTPATPGGEPSDAGATTSTSKVPKVTLGKTLATRLDVPWGVTFLADGSALVSERPGGDIVRITPKGKKSAVGTVPGVSDDGEGGLLGLALKPGGKPTKAKPVNLWAYVHSTEGDNRVVRMSYDGSSLGKPKAVLTGIPASSIHNGGEITFGPDGELWIGTGDGAKTSNAQNKKSLGGKILRINSDGSVPKDNPFKNSPVYSLGHRNVQGIAFDSKKRPWAAEFGQDTWDELNRILPGKNYGWPVVEGKKKREGYVAPKVQWHTENASPSGLAIVDDVAYLGALRGERLWAVPLRNKTAGTPKSLFHQRFGRIRNVAATPDGDHLWITTSNTDGRGEPGKTDDRVLRIDLG</sequence>
<feature type="region of interest" description="Disordered" evidence="1">
    <location>
        <begin position="20"/>
        <end position="63"/>
    </location>
</feature>
<evidence type="ECO:0000259" key="3">
    <source>
        <dbReference type="Pfam" id="PF07995"/>
    </source>
</evidence>
<dbReference type="PANTHER" id="PTHR19328:SF13">
    <property type="entry name" value="HIPL1 PROTEIN"/>
    <property type="match status" value="1"/>
</dbReference>
<comment type="caution">
    <text evidence="4">The sequence shown here is derived from an EMBL/GenBank/DDBJ whole genome shotgun (WGS) entry which is preliminary data.</text>
</comment>
<dbReference type="InterPro" id="IPR011042">
    <property type="entry name" value="6-blade_b-propeller_TolB-like"/>
</dbReference>
<gene>
    <name evidence="4" type="ORF">GCM10022223_08440</name>
</gene>
<proteinExistence type="predicted"/>
<evidence type="ECO:0000313" key="4">
    <source>
        <dbReference type="EMBL" id="GAA3595593.1"/>
    </source>
</evidence>
<dbReference type="InterPro" id="IPR011041">
    <property type="entry name" value="Quinoprot_gluc/sorb_DH_b-prop"/>
</dbReference>
<evidence type="ECO:0000256" key="2">
    <source>
        <dbReference type="SAM" id="SignalP"/>
    </source>
</evidence>
<dbReference type="Gene3D" id="2.120.10.30">
    <property type="entry name" value="TolB, C-terminal domain"/>
    <property type="match status" value="1"/>
</dbReference>
<evidence type="ECO:0000256" key="1">
    <source>
        <dbReference type="SAM" id="MobiDB-lite"/>
    </source>
</evidence>